<protein>
    <submittedName>
        <fullName evidence="3">Protein C10</fullName>
    </submittedName>
</protein>
<gene>
    <name evidence="1" type="ORF">SSLN_LOCUS3679</name>
</gene>
<evidence type="ECO:0000313" key="2">
    <source>
        <dbReference type="Proteomes" id="UP000275846"/>
    </source>
</evidence>
<dbReference type="AlphaFoldDB" id="A0A183SHI1"/>
<organism evidence="3">
    <name type="scientific">Schistocephalus solidus</name>
    <name type="common">Tapeworm</name>
    <dbReference type="NCBI Taxonomy" id="70667"/>
    <lineage>
        <taxon>Eukaryota</taxon>
        <taxon>Metazoa</taxon>
        <taxon>Spiralia</taxon>
        <taxon>Lophotrochozoa</taxon>
        <taxon>Platyhelminthes</taxon>
        <taxon>Cestoda</taxon>
        <taxon>Eucestoda</taxon>
        <taxon>Diphyllobothriidea</taxon>
        <taxon>Diphyllobothriidae</taxon>
        <taxon>Schistocephalus</taxon>
    </lineage>
</organism>
<reference evidence="3" key="1">
    <citation type="submission" date="2016-06" db="UniProtKB">
        <authorList>
            <consortium name="WormBaseParasite"/>
        </authorList>
    </citation>
    <scope>IDENTIFICATION</scope>
</reference>
<keyword evidence="2" id="KW-1185">Reference proteome</keyword>
<reference evidence="1 2" key="2">
    <citation type="submission" date="2018-11" db="EMBL/GenBank/DDBJ databases">
        <authorList>
            <consortium name="Pathogen Informatics"/>
        </authorList>
    </citation>
    <scope>NUCLEOTIDE SEQUENCE [LARGE SCALE GENOMIC DNA]</scope>
    <source>
        <strain evidence="1 2">NST_G2</strain>
    </source>
</reference>
<evidence type="ECO:0000313" key="1">
    <source>
        <dbReference type="EMBL" id="VDL90064.1"/>
    </source>
</evidence>
<proteinExistence type="predicted"/>
<dbReference type="Proteomes" id="UP000275846">
    <property type="component" value="Unassembled WGS sequence"/>
</dbReference>
<sequence length="104" mass="11748">MSISTEQVISIIQQQQAGFKTVHSKMMEYMMEQFSLHFADPEYSSKLSKSAGAVAEAEEPQEFPSIKTHRGLFQFTRLPPSLTPAIFQHTMENKLTGIERALSI</sequence>
<dbReference type="EMBL" id="UYSU01032615">
    <property type="protein sequence ID" value="VDL90064.1"/>
    <property type="molecule type" value="Genomic_DNA"/>
</dbReference>
<dbReference type="WBParaSite" id="SSLN_0000379101-mRNA-1">
    <property type="protein sequence ID" value="SSLN_0000379101-mRNA-1"/>
    <property type="gene ID" value="SSLN_0000379101"/>
</dbReference>
<accession>A0A183SHI1</accession>
<name>A0A183SHI1_SCHSO</name>
<evidence type="ECO:0000313" key="3">
    <source>
        <dbReference type="WBParaSite" id="SSLN_0000379101-mRNA-1"/>
    </source>
</evidence>